<feature type="region of interest" description="Disordered" evidence="4">
    <location>
        <begin position="1762"/>
        <end position="1790"/>
    </location>
</feature>
<dbReference type="Proteomes" id="UP001146120">
    <property type="component" value="Unassembled WGS sequence"/>
</dbReference>
<keyword evidence="3" id="KW-0445">Lipid transport</keyword>
<name>A0AAV2YXV5_9STRA</name>
<dbReference type="GO" id="GO:0006623">
    <property type="term" value="P:protein targeting to vacuole"/>
    <property type="evidence" value="ECO:0007669"/>
    <property type="project" value="TreeGrafter"/>
</dbReference>
<feature type="region of interest" description="Disordered" evidence="4">
    <location>
        <begin position="1101"/>
        <end position="1128"/>
    </location>
</feature>
<dbReference type="InterPro" id="IPR009543">
    <property type="entry name" value="VPS13_VAB"/>
</dbReference>
<proteinExistence type="inferred from homology"/>
<dbReference type="GO" id="GO:0006869">
    <property type="term" value="P:lipid transport"/>
    <property type="evidence" value="ECO:0007669"/>
    <property type="project" value="UniProtKB-KW"/>
</dbReference>
<feature type="compositionally biased region" description="Basic and acidic residues" evidence="4">
    <location>
        <begin position="3112"/>
        <end position="3121"/>
    </location>
</feature>
<feature type="compositionally biased region" description="Low complexity" evidence="4">
    <location>
        <begin position="3122"/>
        <end position="3132"/>
    </location>
</feature>
<dbReference type="InterPro" id="IPR026854">
    <property type="entry name" value="VPS13_N"/>
</dbReference>
<feature type="region of interest" description="Disordered" evidence="4">
    <location>
        <begin position="1003"/>
        <end position="1037"/>
    </location>
</feature>
<feature type="compositionally biased region" description="Basic and acidic residues" evidence="4">
    <location>
        <begin position="1111"/>
        <end position="1121"/>
    </location>
</feature>
<dbReference type="InterPro" id="IPR036034">
    <property type="entry name" value="PDZ_sf"/>
</dbReference>
<evidence type="ECO:0000256" key="1">
    <source>
        <dbReference type="ARBA" id="ARBA00006545"/>
    </source>
</evidence>
<feature type="compositionally biased region" description="Polar residues" evidence="4">
    <location>
        <begin position="940"/>
        <end position="953"/>
    </location>
</feature>
<dbReference type="EMBL" id="DAKRPA010000107">
    <property type="protein sequence ID" value="DAZ98426.1"/>
    <property type="molecule type" value="Genomic_DNA"/>
</dbReference>
<feature type="region of interest" description="Disordered" evidence="4">
    <location>
        <begin position="934"/>
        <end position="956"/>
    </location>
</feature>
<feature type="region of interest" description="Disordered" evidence="4">
    <location>
        <begin position="3108"/>
        <end position="3132"/>
    </location>
</feature>
<comment type="caution">
    <text evidence="6">The sequence shown here is derived from an EMBL/GenBank/DDBJ whole genome shotgun (WGS) entry which is preliminary data.</text>
</comment>
<reference evidence="6" key="1">
    <citation type="submission" date="2022-11" db="EMBL/GenBank/DDBJ databases">
        <authorList>
            <person name="Morgan W.R."/>
            <person name="Tartar A."/>
        </authorList>
    </citation>
    <scope>NUCLEOTIDE SEQUENCE</scope>
    <source>
        <strain evidence="6">ARSEF 373</strain>
    </source>
</reference>
<dbReference type="PANTHER" id="PTHR16166">
    <property type="entry name" value="VACUOLAR PROTEIN SORTING-ASSOCIATED PROTEIN VPS13"/>
    <property type="match status" value="1"/>
</dbReference>
<evidence type="ECO:0000256" key="3">
    <source>
        <dbReference type="ARBA" id="ARBA00023055"/>
    </source>
</evidence>
<protein>
    <recommendedName>
        <fullName evidence="5">PDZ domain-containing protein</fullName>
    </recommendedName>
</protein>
<keyword evidence="7" id="KW-1185">Reference proteome</keyword>
<dbReference type="Pfam" id="PF25036">
    <property type="entry name" value="VPS13_VAB"/>
    <property type="match status" value="1"/>
</dbReference>
<dbReference type="SMART" id="SM00228">
    <property type="entry name" value="PDZ"/>
    <property type="match status" value="1"/>
</dbReference>
<dbReference type="Pfam" id="PF12624">
    <property type="entry name" value="VPS13_N"/>
    <property type="match status" value="1"/>
</dbReference>
<accession>A0AAV2YXV5</accession>
<keyword evidence="2" id="KW-0813">Transport</keyword>
<gene>
    <name evidence="6" type="ORF">N0F65_000140</name>
</gene>
<evidence type="ECO:0000313" key="6">
    <source>
        <dbReference type="EMBL" id="DAZ98426.1"/>
    </source>
</evidence>
<feature type="compositionally biased region" description="Low complexity" evidence="4">
    <location>
        <begin position="1101"/>
        <end position="1110"/>
    </location>
</feature>
<sequence>MFEKLVESLLEEYVSEWVEGLDAEKMKIALFGGKVEFRELKLKASSLDKFQLPLKIKEGTLGRLSLRVPWKRLTKEAVKIQVDDLFLLVVPSHQEALQNQETDSYALRVQWAKQQEVRVRELFEKNKQEEARSAGSDESAGGGDTTASWGYREKMMHNIIDNVAFEITNIHVRYEDITHMVSKNPLALGVTIQSITASTTNANGMVTFVDRSQSHTPFVHRQLDIVKAGFYCDDTSTVQELGENRRQEPNKSSYIIHPFNTSIKMTSNYDETTASSIPRLQFIGDISSIDATVTPDQCNDLISVINYISTHEMYLKHLHCRRKRPTVTVRGHARVWWQYAMYGVQVMYSLNTKKLPMSASKDKGRHRRCTWKLFGQLWLRRKQYIGLMKKIIKADVKKTPNDGMVMEHSKLNELERVLDVETIVFFRLCAVQEAELEDSRHVKKLSHWKARWSKHGPEGDHHTLKKLDPLEKLALYSTISDQMHASSVAFAAKELEKQNSKAILFALDFAVNSFSFSLVDHFGGMVSSASTKEFLRFELQKFMFAIFQRSGSSTISASIKSIHMLDFSNALVTTAGEIQPQALFYALTGDCIVQPSTSRGSSDAVDVKQKNFVDLHIDSSEQKFKLDCSFQPFRFIYNLSVFSKLQGYFTAQVDVSPAVKENAEEALVASSLWLNNAVFATTNASSPVKPSKQRGSAIIGPTCVVDLSVQLPQVDVFVLTGEVSPILQAKLSNIHFRSGNLADTFAFAIDSVEIIFADGLHQQDGTENAGVVPEPVASPLPRSESGRILPRTCVHGLHKRKHSTILRKTRLVFQGEKIVERNRAPRWLLKCTAPPIYFTLSTAQYQQVLHSSASWATSNQKPAVQRPRAEAAASSTALLASNAVKASESAEAKAQASAQSQSAKVPTSAQTFDPADERFALCVHIPRILVVLQGEGGMNGSSPPSSDRATQPAPNDDDELAIDLVLDIKRVNAEVKATSVAQAVALDFRSLMFFKRRHSDEKRTKESLIEEDSETSNDGTDEQSDASNGPFEPDPAYDPVSGLSSCKLLEIPEKVTFLISSFEPFKGTLRARTVVIYWDHGLLTALFRSYLLSTFLGGSNSTPSSRSGSGSDKHHVPDHSPHPATAALSYEPRPPAPFGLELLVDRWFIFLRPLATVSPKFSFRLHGKNLRIDVSTLKTAYVVTQVHAKDGATLESFRIVGPSEEGAGGEEACELLRVHQSLKLIIETAGYGCLRHRTSAGGYVNVQASKIDVNYVNAHYMVLIEHLQKQIIGFFNWVTVQMKPTQVVHLNQRTKVDADLTAINVIIPRGAVGNPTERQKKPEKLEIEVRRVSITSRVYPENIHYEQVYVVIEHVRVSTCLYPDSRHHTGAISSVDEAVDAAKEHEEKVVQAHEIAASRTRILEEELVYVDVVSIPLPVETKKGKSKDLVRMSTNKKAIDFEDVAREMENMCSIVRVALSPLQDDDERLDDDAKIRAKALEIDVGKVVDLALDQHQLELMACLLNENFSKSELPPRKPNLSPDADEKKQADIQVHIGDVCLKLLQADKYGELTDPTLRQRAKIELESVQVSIFEFASGRAQHRVSASKAALCSVDVNIEADGDIQEAETPCAEVDCSSESQSTFAIDITIDQYPSATRQPLDVRVHLESCAISPAIIPFAMRVAPFVLCTPRFPGYTPSPSQPVGVSVTTGMVHCLLAIHTPTVLGLDGAVDAKNDDDPVSLHLIASGCVVVRYSNGDDNLKHVQVFGRKMSLEITSRWPPHSEIGVTTSGSPSSPSSSPMQSPRRASFHRSMSTPHMLLSKYQRILCDDFAVDVDIVDTTDVDGSLKISTSLTHFHAVLCAFDLFMLNLIAKNKISEQKSGTTVANSEVSTVPAQQTNCSQIQVNMVLEDASCTFVREVGEYFTPLARAYSFCTMCRVSVTQPAPGFENDPPLTVDVNVHFSDDTSYELRDDEGMSLWAFNSFLGAWEPIVEPWTFELNVGVVNDTSGKLSIKGEMKGSEAHSLNFNFSPSLLETLCAIANELEPLSRGVVIPVSTATVISCGFYLANDCGVDISYWVSEQSQPASRSRGFSYAPRGQNTPETLIPRHKVPLKLSTAVFPALPSDQTVSFSLGDEKWHPLTDVRIQSTGKYIYSVLPKKRGATLSTSSPSESAAVAPVSTDANHAPILLALFDISAVFGYRTLTISSLVRVFNDTDVMVDCAVLGEDGKTITEIGTIDPQDACGVPITMLKSLTSVRLLIKPHKPDSAMLATAPLSPMTAGNPGAAVAPSQTAKDHRWSNELFITEKDDAREMMASCPLMIDDYDCKCQRMFDGSQPLHVSQSCKSNGCYFRVLNNVFTASNTSVLRYAQVRVLPPLVFENKCGVSLYVVVFVFKKVRRTNNQDRDAFHLVASEKIPPRSSLQFVASSLQDGTYCSISLTGFSWSKLFLLPGPDQPMERARAHSNAGSGAQMAPQSAPLPGFANGMLCTLQDFKARKATLNVSIHGALDDSCMRTVVIQPRFVIKNATHLNLTYEAFLKSKSRIPTAKAIFGFAAPSQKQSQVCCGSPQLEMIHTKLNALNGATTTSANPTANVNVCKTPRSTHSQQQLEEQESYYYSESATISLQIDGNTSVASGVQQFKLDQAVGGTNSTVRLYDETKKQWQDIGVILEQIDSYTTNVTFVERYVFVNRTDHELIAVPAGDIVPNATHDPASHVALAPQSTSQFHWTMSSALPQDCSVRLKVRSNETGWRWSGKFSLHDVSETALKLSNKFTSQVVVCRVEVRVESAVRMYVVLTSEDVCQFPLYRIVNTSTIEMIHFKQSFEGGSGNLSDHSPTSVDLNRGVTQRLFPGESVCFGWDEVYGLQSLSRVVQISLAADSVHVKLSLDQPSEPQKVELPPSKSKAASEVYVHWYLHGMTKTIQIHDTKLPRDHLTGKETAPAAESAALDKPTKPVLSEITVQLTIPNMLLSILNNTPEEMLLFSAENVFVYSSKTVGENDQLEVKIGSFQLDNQLEGATFPVIFTPTPNSDNRTMTMPDSPRRSSAAGQSFSSPPDDKKSTKDDEDPIFFHLSALRLNYGDDVEYIQYLSAMVQPARLQIDDFLVIAVANLATSCVAVVNRYFPPTTSRHHTVDKDDRTSSRSSIGRLSRSNTSEIVETAEELQTQSNKVPPVERRMYVETLQLHPVKIQLTFAQNNLTESSYFDSKTTILLPVVFMILKSNLVNIDGASLNLNALHIYHSFTTPSFMLSTVRQHYTFQGILQIYALVGAADILGNPIGLVTNLGVGVKDFFYEPVAGLVKSPQEFVFGLSRGTASLVKKSVFGTFNAASKFTGTLSSGIAALSMDSQYINARNARNRQDVPTHLGTGLYYGTKQLGQGILAGVSGVITAPAMGAYHNGLTGFVEGVGKGLIGVAVKPTAGILDLAARTTAGITATTTVFDKKARNTRMRLPRMMHTRDKRLRVYSNDEALISQLLNRLPQKLQQNEHYEGHVFLPSSRAIIATSHHLVHVDYSSIVGMAPSQPRITWKYAVASVWGAQKSPKGVDVLIGSAAGGHTIQSAATSRVLMSTVLVPLRSSDSAVIDRLVKLVSELVARERERAPVAETFSSPPPRNSIGLVLEPVRDPTGIEGYEGFGGLVADVFVGSASFRAGLQVGDVIVGFEKKKFELGDHGSALRVQLSMMKKGDSLELMVLRDGRIKTFTLATE</sequence>
<dbReference type="Gene3D" id="2.30.42.10">
    <property type="match status" value="1"/>
</dbReference>
<dbReference type="InterPro" id="IPR001478">
    <property type="entry name" value="PDZ"/>
</dbReference>
<organism evidence="6 7">
    <name type="scientific">Lagenidium giganteum</name>
    <dbReference type="NCBI Taxonomy" id="4803"/>
    <lineage>
        <taxon>Eukaryota</taxon>
        <taxon>Sar</taxon>
        <taxon>Stramenopiles</taxon>
        <taxon>Oomycota</taxon>
        <taxon>Peronosporomycetes</taxon>
        <taxon>Pythiales</taxon>
        <taxon>Pythiaceae</taxon>
    </lineage>
</organism>
<evidence type="ECO:0000256" key="4">
    <source>
        <dbReference type="SAM" id="MobiDB-lite"/>
    </source>
</evidence>
<feature type="region of interest" description="Disordered" evidence="4">
    <location>
        <begin position="126"/>
        <end position="146"/>
    </location>
</feature>
<dbReference type="GO" id="GO:0045053">
    <property type="term" value="P:protein retention in Golgi apparatus"/>
    <property type="evidence" value="ECO:0007669"/>
    <property type="project" value="TreeGrafter"/>
</dbReference>
<feature type="compositionally biased region" description="Low complexity" evidence="4">
    <location>
        <begin position="1770"/>
        <end position="1784"/>
    </location>
</feature>
<dbReference type="InterPro" id="IPR026847">
    <property type="entry name" value="VPS13"/>
</dbReference>
<evidence type="ECO:0000256" key="2">
    <source>
        <dbReference type="ARBA" id="ARBA00022448"/>
    </source>
</evidence>
<feature type="compositionally biased region" description="Polar residues" evidence="4">
    <location>
        <begin position="3007"/>
        <end position="3018"/>
    </location>
</feature>
<feature type="domain" description="PDZ" evidence="5">
    <location>
        <begin position="3595"/>
        <end position="3678"/>
    </location>
</feature>
<evidence type="ECO:0000259" key="5">
    <source>
        <dbReference type="SMART" id="SM00228"/>
    </source>
</evidence>
<dbReference type="Pfam" id="PF13180">
    <property type="entry name" value="PDZ_2"/>
    <property type="match status" value="1"/>
</dbReference>
<reference evidence="6" key="2">
    <citation type="journal article" date="2023" name="Microbiol Resour">
        <title>Decontamination and Annotation of the Draft Genome Sequence of the Oomycete Lagenidium giganteum ARSEF 373.</title>
        <authorList>
            <person name="Morgan W.R."/>
            <person name="Tartar A."/>
        </authorList>
    </citation>
    <scope>NUCLEOTIDE SEQUENCE</scope>
    <source>
        <strain evidence="6">ARSEF 373</strain>
    </source>
</reference>
<evidence type="ECO:0000313" key="7">
    <source>
        <dbReference type="Proteomes" id="UP001146120"/>
    </source>
</evidence>
<dbReference type="PANTHER" id="PTHR16166:SF93">
    <property type="entry name" value="INTERMEMBRANE LIPID TRANSFER PROTEIN VPS13"/>
    <property type="match status" value="1"/>
</dbReference>
<dbReference type="SUPFAM" id="SSF50156">
    <property type="entry name" value="PDZ domain-like"/>
    <property type="match status" value="1"/>
</dbReference>
<feature type="compositionally biased region" description="Acidic residues" evidence="4">
    <location>
        <begin position="1009"/>
        <end position="1024"/>
    </location>
</feature>
<feature type="region of interest" description="Disordered" evidence="4">
    <location>
        <begin position="3003"/>
        <end position="3045"/>
    </location>
</feature>
<comment type="similarity">
    <text evidence="1">Belongs to the VPS13 family.</text>
</comment>